<evidence type="ECO:0000313" key="8">
    <source>
        <dbReference type="Proteomes" id="UP000886812"/>
    </source>
</evidence>
<gene>
    <name evidence="7" type="ORF">IAC75_00520</name>
</gene>
<evidence type="ECO:0000313" key="7">
    <source>
        <dbReference type="EMBL" id="HIV03622.1"/>
    </source>
</evidence>
<comment type="caution">
    <text evidence="7">The sequence shown here is derived from an EMBL/GenBank/DDBJ whole genome shotgun (WGS) entry which is preliminary data.</text>
</comment>
<dbReference type="Proteomes" id="UP000886812">
    <property type="component" value="Unassembled WGS sequence"/>
</dbReference>
<dbReference type="GO" id="GO:0140359">
    <property type="term" value="F:ABC-type transporter activity"/>
    <property type="evidence" value="ECO:0007669"/>
    <property type="project" value="InterPro"/>
</dbReference>
<feature type="transmembrane region" description="Helical" evidence="6">
    <location>
        <begin position="233"/>
        <end position="251"/>
    </location>
</feature>
<keyword evidence="3 6" id="KW-0812">Transmembrane</keyword>
<dbReference type="InterPro" id="IPR051449">
    <property type="entry name" value="ABC-2_transporter_component"/>
</dbReference>
<feature type="transmembrane region" description="Helical" evidence="6">
    <location>
        <begin position="95"/>
        <end position="118"/>
    </location>
</feature>
<protein>
    <submittedName>
        <fullName evidence="7">ABC transporter permease subunit</fullName>
    </submittedName>
</protein>
<evidence type="ECO:0000256" key="4">
    <source>
        <dbReference type="ARBA" id="ARBA00022989"/>
    </source>
</evidence>
<dbReference type="AlphaFoldDB" id="A0A9D1NJD2"/>
<accession>A0A9D1NJD2</accession>
<feature type="transmembrane region" description="Helical" evidence="6">
    <location>
        <begin position="12"/>
        <end position="36"/>
    </location>
</feature>
<evidence type="ECO:0000256" key="1">
    <source>
        <dbReference type="ARBA" id="ARBA00004651"/>
    </source>
</evidence>
<feature type="transmembrane region" description="Helical" evidence="6">
    <location>
        <begin position="138"/>
        <end position="161"/>
    </location>
</feature>
<feature type="transmembrane region" description="Helical" evidence="6">
    <location>
        <begin position="173"/>
        <end position="196"/>
    </location>
</feature>
<dbReference type="GO" id="GO:0005886">
    <property type="term" value="C:plasma membrane"/>
    <property type="evidence" value="ECO:0007669"/>
    <property type="project" value="UniProtKB-SubCell"/>
</dbReference>
<comment type="subcellular location">
    <subcellularLocation>
        <location evidence="1">Cell membrane</location>
        <topology evidence="1">Multi-pass membrane protein</topology>
    </subcellularLocation>
</comment>
<evidence type="ECO:0000256" key="5">
    <source>
        <dbReference type="ARBA" id="ARBA00023136"/>
    </source>
</evidence>
<dbReference type="Pfam" id="PF12679">
    <property type="entry name" value="ABC2_membrane_2"/>
    <property type="match status" value="1"/>
</dbReference>
<sequence length="255" mass="27486">MRHFLIIFKHELRLLFISPATYVAGTVFLALMGGLYWLALQRASVGSLGDALPAEVFFQLFFVPLLILVPLITMRSFAEERRTGTLGALMTTPTGALPIVLGKFFAAYALYLFLWGLALGFPISAWFMLKDLYPDPRLLAAGSLAGGAIFVALSGLLYVAVGILASSLTRSMLVAGLLTSCGLFILVVSGGVLQLLPLENYEALSGMNDIIEYVSVFRHLENFSRGLIDTRPLFLFGSGAVLALGLTAISIESKA</sequence>
<reference evidence="7" key="2">
    <citation type="journal article" date="2021" name="PeerJ">
        <title>Extensive microbial diversity within the chicken gut microbiome revealed by metagenomics and culture.</title>
        <authorList>
            <person name="Gilroy R."/>
            <person name="Ravi A."/>
            <person name="Getino M."/>
            <person name="Pursley I."/>
            <person name="Horton D.L."/>
            <person name="Alikhan N.F."/>
            <person name="Baker D."/>
            <person name="Gharbi K."/>
            <person name="Hall N."/>
            <person name="Watson M."/>
            <person name="Adriaenssens E.M."/>
            <person name="Foster-Nyarko E."/>
            <person name="Jarju S."/>
            <person name="Secka A."/>
            <person name="Antonio M."/>
            <person name="Oren A."/>
            <person name="Chaudhuri R.R."/>
            <person name="La Ragione R."/>
            <person name="Hildebrand F."/>
            <person name="Pallen M.J."/>
        </authorList>
    </citation>
    <scope>NUCLEOTIDE SEQUENCE</scope>
    <source>
        <strain evidence="7">10669</strain>
    </source>
</reference>
<reference evidence="7" key="1">
    <citation type="submission" date="2020-10" db="EMBL/GenBank/DDBJ databases">
        <authorList>
            <person name="Gilroy R."/>
        </authorList>
    </citation>
    <scope>NUCLEOTIDE SEQUENCE</scope>
    <source>
        <strain evidence="7">10669</strain>
    </source>
</reference>
<feature type="transmembrane region" description="Helical" evidence="6">
    <location>
        <begin position="56"/>
        <end position="74"/>
    </location>
</feature>
<evidence type="ECO:0000256" key="6">
    <source>
        <dbReference type="SAM" id="Phobius"/>
    </source>
</evidence>
<dbReference type="PANTHER" id="PTHR30294">
    <property type="entry name" value="MEMBRANE COMPONENT OF ABC TRANSPORTER YHHJ-RELATED"/>
    <property type="match status" value="1"/>
</dbReference>
<keyword evidence="5 6" id="KW-0472">Membrane</keyword>
<organism evidence="7 8">
    <name type="scientific">Candidatus Spyradosoma merdigallinarum</name>
    <dbReference type="NCBI Taxonomy" id="2840950"/>
    <lineage>
        <taxon>Bacteria</taxon>
        <taxon>Pseudomonadati</taxon>
        <taxon>Verrucomicrobiota</taxon>
        <taxon>Opitutia</taxon>
        <taxon>Opitutia incertae sedis</taxon>
        <taxon>Candidatus Spyradosoma</taxon>
    </lineage>
</organism>
<keyword evidence="2" id="KW-1003">Cell membrane</keyword>
<dbReference type="EMBL" id="DVOG01000016">
    <property type="protein sequence ID" value="HIV03622.1"/>
    <property type="molecule type" value="Genomic_DNA"/>
</dbReference>
<evidence type="ECO:0000256" key="2">
    <source>
        <dbReference type="ARBA" id="ARBA00022475"/>
    </source>
</evidence>
<name>A0A9D1NJD2_9BACT</name>
<dbReference type="PANTHER" id="PTHR30294:SF29">
    <property type="entry name" value="MULTIDRUG ABC TRANSPORTER PERMEASE YBHS-RELATED"/>
    <property type="match status" value="1"/>
</dbReference>
<keyword evidence="4 6" id="KW-1133">Transmembrane helix</keyword>
<proteinExistence type="predicted"/>
<evidence type="ECO:0000256" key="3">
    <source>
        <dbReference type="ARBA" id="ARBA00022692"/>
    </source>
</evidence>